<comment type="subcellular location">
    <subcellularLocation>
        <location evidence="1">Cell membrane</location>
        <topology evidence="1">Lipid-anchor</topology>
        <topology evidence="1">GPI-anchor</topology>
    </subcellularLocation>
</comment>
<dbReference type="SUPFAM" id="SSF47699">
    <property type="entry name" value="Bifunctional inhibitor/lipid-transfer protein/seed storage 2S albumin"/>
    <property type="match status" value="1"/>
</dbReference>
<evidence type="ECO:0000256" key="3">
    <source>
        <dbReference type="ARBA" id="ARBA00022475"/>
    </source>
</evidence>
<dbReference type="InterPro" id="IPR036312">
    <property type="entry name" value="Bifun_inhib/LTP/seed_sf"/>
</dbReference>
<dbReference type="PANTHER" id="PTHR33044">
    <property type="entry name" value="BIFUNCTIONAL INHIBITOR/LIPID-TRANSFER PROTEIN/SEED STORAGE 2S ALBUMIN SUPERFAMILY PROTEIN-RELATED"/>
    <property type="match status" value="1"/>
</dbReference>
<feature type="compositionally biased region" description="Polar residues" evidence="9">
    <location>
        <begin position="168"/>
        <end position="188"/>
    </location>
</feature>
<evidence type="ECO:0000256" key="6">
    <source>
        <dbReference type="ARBA" id="ARBA00023157"/>
    </source>
</evidence>
<feature type="chain" id="PRO_5012566173" description="Bifunctional inhibitor/plant lipid transfer protein/seed storage helical domain-containing protein" evidence="11">
    <location>
        <begin position="27"/>
        <end position="213"/>
    </location>
</feature>
<dbReference type="AlphaFoldDB" id="A0A1J6KDC0"/>
<dbReference type="KEGG" id="nau:109214953"/>
<dbReference type="GO" id="GO:0098552">
    <property type="term" value="C:side of membrane"/>
    <property type="evidence" value="ECO:0007669"/>
    <property type="project" value="UniProtKB-KW"/>
</dbReference>
<dbReference type="SMART" id="SM00499">
    <property type="entry name" value="AAI"/>
    <property type="match status" value="1"/>
</dbReference>
<dbReference type="OMA" id="TINTPCT"/>
<keyword evidence="6" id="KW-1015">Disulfide bond</keyword>
<evidence type="ECO:0000256" key="5">
    <source>
        <dbReference type="ARBA" id="ARBA00022729"/>
    </source>
</evidence>
<name>A0A1J6KDC0_NICAT</name>
<evidence type="ECO:0000256" key="10">
    <source>
        <dbReference type="SAM" id="Phobius"/>
    </source>
</evidence>
<dbReference type="Pfam" id="PF14368">
    <property type="entry name" value="LTP_2"/>
    <property type="match status" value="1"/>
</dbReference>
<sequence>MAFQNSVLFPVMFLSCVVLAALPINAQFPTSPCTSTMLTSFTPCLSFLANSSGNGTTPSAGCCNALKTMMSNGTACLCVIATGGIPFQIPINPNATMSLPRACNMAAVPFQCKASSPPAAAPGPSVAGAPSSSPTSAPSPSRSPKDATDSQPMSPTLAPEANAVPAVTPTSPSATNSGRRQNPVTPSAAPSLSYGFSPLFLLVAFGAIGFMLY</sequence>
<keyword evidence="4" id="KW-0336">GPI-anchor</keyword>
<dbReference type="Gene3D" id="1.10.110.10">
    <property type="entry name" value="Plant lipid-transfer and hydrophobic proteins"/>
    <property type="match status" value="1"/>
</dbReference>
<dbReference type="CDD" id="cd00010">
    <property type="entry name" value="AAI_LTSS"/>
    <property type="match status" value="1"/>
</dbReference>
<evidence type="ECO:0000256" key="8">
    <source>
        <dbReference type="ARBA" id="ARBA00023288"/>
    </source>
</evidence>
<dbReference type="InterPro" id="IPR016140">
    <property type="entry name" value="Bifunc_inhib/LTP/seed_store"/>
</dbReference>
<feature type="region of interest" description="Disordered" evidence="9">
    <location>
        <begin position="121"/>
        <end position="188"/>
    </location>
</feature>
<evidence type="ECO:0000313" key="13">
    <source>
        <dbReference type="EMBL" id="OIT26716.1"/>
    </source>
</evidence>
<dbReference type="Gramene" id="OIT26716">
    <property type="protein sequence ID" value="OIT26716"/>
    <property type="gene ID" value="A4A49_24317"/>
</dbReference>
<comment type="caution">
    <text evidence="13">The sequence shown here is derived from an EMBL/GenBank/DDBJ whole genome shotgun (WGS) entry which is preliminary data.</text>
</comment>
<evidence type="ECO:0000256" key="4">
    <source>
        <dbReference type="ARBA" id="ARBA00022622"/>
    </source>
</evidence>
<comment type="similarity">
    <text evidence="2">Belongs to the plant LTP family.</text>
</comment>
<dbReference type="OrthoDB" id="1914452at2759"/>
<evidence type="ECO:0000256" key="7">
    <source>
        <dbReference type="ARBA" id="ARBA00023180"/>
    </source>
</evidence>
<keyword evidence="10" id="KW-0472">Membrane</keyword>
<protein>
    <recommendedName>
        <fullName evidence="12">Bifunctional inhibitor/plant lipid transfer protein/seed storage helical domain-containing protein</fullName>
    </recommendedName>
</protein>
<evidence type="ECO:0000313" key="14">
    <source>
        <dbReference type="Proteomes" id="UP000187609"/>
    </source>
</evidence>
<accession>A0A1J6KDC0</accession>
<keyword evidence="14" id="KW-1185">Reference proteome</keyword>
<keyword evidence="10" id="KW-0812">Transmembrane</keyword>
<keyword evidence="3" id="KW-1003">Cell membrane</keyword>
<evidence type="ECO:0000256" key="1">
    <source>
        <dbReference type="ARBA" id="ARBA00004609"/>
    </source>
</evidence>
<keyword evidence="8" id="KW-0449">Lipoprotein</keyword>
<feature type="transmembrane region" description="Helical" evidence="10">
    <location>
        <begin position="192"/>
        <end position="212"/>
    </location>
</feature>
<evidence type="ECO:0000256" key="11">
    <source>
        <dbReference type="SAM" id="SignalP"/>
    </source>
</evidence>
<evidence type="ECO:0000256" key="2">
    <source>
        <dbReference type="ARBA" id="ARBA00009748"/>
    </source>
</evidence>
<evidence type="ECO:0000256" key="9">
    <source>
        <dbReference type="SAM" id="MobiDB-lite"/>
    </source>
</evidence>
<keyword evidence="10" id="KW-1133">Transmembrane helix</keyword>
<feature type="signal peptide" evidence="11">
    <location>
        <begin position="1"/>
        <end position="26"/>
    </location>
</feature>
<gene>
    <name evidence="13" type="ORF">A4A49_24317</name>
</gene>
<dbReference type="STRING" id="49451.A0A1J6KDC0"/>
<organism evidence="13 14">
    <name type="scientific">Nicotiana attenuata</name>
    <name type="common">Coyote tobacco</name>
    <dbReference type="NCBI Taxonomy" id="49451"/>
    <lineage>
        <taxon>Eukaryota</taxon>
        <taxon>Viridiplantae</taxon>
        <taxon>Streptophyta</taxon>
        <taxon>Embryophyta</taxon>
        <taxon>Tracheophyta</taxon>
        <taxon>Spermatophyta</taxon>
        <taxon>Magnoliopsida</taxon>
        <taxon>eudicotyledons</taxon>
        <taxon>Gunneridae</taxon>
        <taxon>Pentapetalae</taxon>
        <taxon>asterids</taxon>
        <taxon>lamiids</taxon>
        <taxon>Solanales</taxon>
        <taxon>Solanaceae</taxon>
        <taxon>Nicotianoideae</taxon>
        <taxon>Nicotianeae</taxon>
        <taxon>Nicotiana</taxon>
    </lineage>
</organism>
<feature type="compositionally biased region" description="Low complexity" evidence="9">
    <location>
        <begin position="121"/>
        <end position="142"/>
    </location>
</feature>
<evidence type="ECO:0000259" key="12">
    <source>
        <dbReference type="SMART" id="SM00499"/>
    </source>
</evidence>
<reference evidence="13" key="1">
    <citation type="submission" date="2016-11" db="EMBL/GenBank/DDBJ databases">
        <title>The genome of Nicotiana attenuata.</title>
        <authorList>
            <person name="Xu S."/>
            <person name="Brockmoeller T."/>
            <person name="Gaquerel E."/>
            <person name="Navarro A."/>
            <person name="Kuhl H."/>
            <person name="Gase K."/>
            <person name="Ling Z."/>
            <person name="Zhou W."/>
            <person name="Kreitzer C."/>
            <person name="Stanke M."/>
            <person name="Tang H."/>
            <person name="Lyons E."/>
            <person name="Pandey P."/>
            <person name="Pandey S.P."/>
            <person name="Timmermann B."/>
            <person name="Baldwin I.T."/>
        </authorList>
    </citation>
    <scope>NUCLEOTIDE SEQUENCE [LARGE SCALE GENOMIC DNA]</scope>
    <source>
        <strain evidence="13">UT</strain>
    </source>
</reference>
<keyword evidence="5 11" id="KW-0732">Signal</keyword>
<keyword evidence="7" id="KW-0325">Glycoprotein</keyword>
<dbReference type="EMBL" id="MJEQ01002695">
    <property type="protein sequence ID" value="OIT26716.1"/>
    <property type="molecule type" value="Genomic_DNA"/>
</dbReference>
<dbReference type="GO" id="GO:0005886">
    <property type="term" value="C:plasma membrane"/>
    <property type="evidence" value="ECO:0007669"/>
    <property type="project" value="UniProtKB-SubCell"/>
</dbReference>
<dbReference type="Proteomes" id="UP000187609">
    <property type="component" value="Unassembled WGS sequence"/>
</dbReference>
<proteinExistence type="inferred from homology"/>
<feature type="domain" description="Bifunctional inhibitor/plant lipid transfer protein/seed storage helical" evidence="12">
    <location>
        <begin position="33"/>
        <end position="112"/>
    </location>
</feature>
<dbReference type="InterPro" id="IPR043325">
    <property type="entry name" value="LTSS"/>
</dbReference>